<dbReference type="InterPro" id="IPR043128">
    <property type="entry name" value="Rev_trsase/Diguanyl_cyclase"/>
</dbReference>
<feature type="domain" description="GGDEF" evidence="12">
    <location>
        <begin position="315"/>
        <end position="446"/>
    </location>
</feature>
<comment type="subcellular location">
    <subcellularLocation>
        <location evidence="1">Cell inner membrane</location>
        <topology evidence="1">Multi-pass membrane protein</topology>
    </subcellularLocation>
</comment>
<dbReference type="FunFam" id="2.10.70.100:FF:000001">
    <property type="entry name" value="Sensory transduction histidine kinase"/>
    <property type="match status" value="1"/>
</dbReference>
<dbReference type="InterPro" id="IPR035919">
    <property type="entry name" value="EAL_sf"/>
</dbReference>
<evidence type="ECO:0000256" key="7">
    <source>
        <dbReference type="ARBA" id="ARBA00022741"/>
    </source>
</evidence>
<evidence type="ECO:0000259" key="11">
    <source>
        <dbReference type="PROSITE" id="PS50883"/>
    </source>
</evidence>
<keyword evidence="5" id="KW-0812">Transmembrane</keyword>
<keyword evidence="8" id="KW-1133">Transmembrane helix</keyword>
<dbReference type="SMART" id="SM00086">
    <property type="entry name" value="PAC"/>
    <property type="match status" value="1"/>
</dbReference>
<dbReference type="SMART" id="SM00091">
    <property type="entry name" value="PAS"/>
    <property type="match status" value="2"/>
</dbReference>
<keyword evidence="3" id="KW-0997">Cell inner membrane</keyword>
<dbReference type="PROSITE" id="PS50883">
    <property type="entry name" value="EAL"/>
    <property type="match status" value="1"/>
</dbReference>
<keyword evidence="9" id="KW-0472">Membrane</keyword>
<gene>
    <name evidence="13" type="ORF">GPY61_27390</name>
</gene>
<evidence type="ECO:0000256" key="6">
    <source>
        <dbReference type="ARBA" id="ARBA00022737"/>
    </source>
</evidence>
<dbReference type="InterPro" id="IPR001610">
    <property type="entry name" value="PAC"/>
</dbReference>
<dbReference type="SMART" id="SM00052">
    <property type="entry name" value="EAL"/>
    <property type="match status" value="1"/>
</dbReference>
<dbReference type="PANTHER" id="PTHR44757:SF2">
    <property type="entry name" value="BIOFILM ARCHITECTURE MAINTENANCE PROTEIN MBAA"/>
    <property type="match status" value="1"/>
</dbReference>
<comment type="caution">
    <text evidence="13">The sequence shown here is derived from an EMBL/GenBank/DDBJ whole genome shotgun (WGS) entry which is preliminary data.</text>
</comment>
<dbReference type="Pfam" id="PF00563">
    <property type="entry name" value="EAL"/>
    <property type="match status" value="1"/>
</dbReference>
<keyword evidence="14" id="KW-1185">Reference proteome</keyword>
<keyword evidence="4" id="KW-0808">Transferase</keyword>
<dbReference type="SUPFAM" id="SSF55073">
    <property type="entry name" value="Nucleotide cyclase"/>
    <property type="match status" value="1"/>
</dbReference>
<dbReference type="SMART" id="SM00267">
    <property type="entry name" value="GGDEF"/>
    <property type="match status" value="1"/>
</dbReference>
<dbReference type="CDD" id="cd01948">
    <property type="entry name" value="EAL"/>
    <property type="match status" value="1"/>
</dbReference>
<dbReference type="InterPro" id="IPR000160">
    <property type="entry name" value="GGDEF_dom"/>
</dbReference>
<protein>
    <submittedName>
        <fullName evidence="13">EAL domain-containing protein</fullName>
    </submittedName>
</protein>
<organism evidence="13 14">
    <name type="scientific">Massilia cellulosiltytica</name>
    <dbReference type="NCBI Taxonomy" id="2683234"/>
    <lineage>
        <taxon>Bacteria</taxon>
        <taxon>Pseudomonadati</taxon>
        <taxon>Pseudomonadota</taxon>
        <taxon>Betaproteobacteria</taxon>
        <taxon>Burkholderiales</taxon>
        <taxon>Oxalobacteraceae</taxon>
        <taxon>Telluria group</taxon>
        <taxon>Massilia</taxon>
    </lineage>
</organism>
<dbReference type="Proteomes" id="UP000443353">
    <property type="component" value="Unassembled WGS sequence"/>
</dbReference>
<dbReference type="InterPro" id="IPR000014">
    <property type="entry name" value="PAS"/>
</dbReference>
<evidence type="ECO:0000313" key="14">
    <source>
        <dbReference type="Proteomes" id="UP000443353"/>
    </source>
</evidence>
<dbReference type="Pfam" id="PF08447">
    <property type="entry name" value="PAS_3"/>
    <property type="match status" value="1"/>
</dbReference>
<evidence type="ECO:0000256" key="5">
    <source>
        <dbReference type="ARBA" id="ARBA00022692"/>
    </source>
</evidence>
<dbReference type="Pfam" id="PF13426">
    <property type="entry name" value="PAS_9"/>
    <property type="match status" value="1"/>
</dbReference>
<reference evidence="13 14" key="1">
    <citation type="submission" date="2019-12" db="EMBL/GenBank/DDBJ databases">
        <authorList>
            <person name="Li C."/>
            <person name="Zhao J."/>
        </authorList>
    </citation>
    <scope>NUCLEOTIDE SEQUENCE [LARGE SCALE GENOMIC DNA]</scope>
    <source>
        <strain evidence="13 14">NEAU-DD11</strain>
    </source>
</reference>
<dbReference type="NCBIfam" id="TIGR00254">
    <property type="entry name" value="GGDEF"/>
    <property type="match status" value="1"/>
</dbReference>
<evidence type="ECO:0000259" key="10">
    <source>
        <dbReference type="PROSITE" id="PS50113"/>
    </source>
</evidence>
<dbReference type="Gene3D" id="3.30.450.20">
    <property type="entry name" value="PAS domain"/>
    <property type="match status" value="2"/>
</dbReference>
<evidence type="ECO:0000256" key="2">
    <source>
        <dbReference type="ARBA" id="ARBA00022475"/>
    </source>
</evidence>
<dbReference type="GO" id="GO:0005886">
    <property type="term" value="C:plasma membrane"/>
    <property type="evidence" value="ECO:0007669"/>
    <property type="project" value="UniProtKB-SubCell"/>
</dbReference>
<dbReference type="GO" id="GO:0000166">
    <property type="term" value="F:nucleotide binding"/>
    <property type="evidence" value="ECO:0007669"/>
    <property type="project" value="UniProtKB-KW"/>
</dbReference>
<dbReference type="CDD" id="cd00130">
    <property type="entry name" value="PAS"/>
    <property type="match status" value="1"/>
</dbReference>
<dbReference type="SUPFAM" id="SSF141868">
    <property type="entry name" value="EAL domain-like"/>
    <property type="match status" value="1"/>
</dbReference>
<evidence type="ECO:0000256" key="1">
    <source>
        <dbReference type="ARBA" id="ARBA00004429"/>
    </source>
</evidence>
<feature type="domain" description="EAL" evidence="11">
    <location>
        <begin position="454"/>
        <end position="707"/>
    </location>
</feature>
<proteinExistence type="predicted"/>
<accession>A0A7X3G6M1</accession>
<dbReference type="Pfam" id="PF00990">
    <property type="entry name" value="GGDEF"/>
    <property type="match status" value="1"/>
</dbReference>
<evidence type="ECO:0000259" key="12">
    <source>
        <dbReference type="PROSITE" id="PS50887"/>
    </source>
</evidence>
<dbReference type="CDD" id="cd01949">
    <property type="entry name" value="GGDEF"/>
    <property type="match status" value="1"/>
</dbReference>
<dbReference type="PANTHER" id="PTHR44757">
    <property type="entry name" value="DIGUANYLATE CYCLASE DGCP"/>
    <property type="match status" value="1"/>
</dbReference>
<dbReference type="InterPro" id="IPR035965">
    <property type="entry name" value="PAS-like_dom_sf"/>
</dbReference>
<dbReference type="InterPro" id="IPR000700">
    <property type="entry name" value="PAS-assoc_C"/>
</dbReference>
<dbReference type="InterPro" id="IPR029787">
    <property type="entry name" value="Nucleotide_cyclase"/>
</dbReference>
<name>A0A7X3G6M1_9BURK</name>
<dbReference type="Gene3D" id="3.30.70.270">
    <property type="match status" value="1"/>
</dbReference>
<evidence type="ECO:0000256" key="8">
    <source>
        <dbReference type="ARBA" id="ARBA00022989"/>
    </source>
</evidence>
<feature type="domain" description="PAC" evidence="10">
    <location>
        <begin position="225"/>
        <end position="277"/>
    </location>
</feature>
<keyword evidence="2" id="KW-1003">Cell membrane</keyword>
<dbReference type="PROSITE" id="PS50887">
    <property type="entry name" value="GGDEF"/>
    <property type="match status" value="1"/>
</dbReference>
<evidence type="ECO:0000256" key="4">
    <source>
        <dbReference type="ARBA" id="ARBA00022679"/>
    </source>
</evidence>
<keyword evidence="6" id="KW-0677">Repeat</keyword>
<sequence>MIALYCIVVPHRLERKAMAAQSPRADASAWCRPLLEGTQLSMLVCDPVSQEILDANDATLALLGFTRDRLLGMHLPELYARDADDADALRPETCRLHSHVRHIAGARGEIHHAILQRCAIEYGGRDAVLVVLQDVTRHVEAEVQLRDTQNELLRAQALALIGNWIWDAASDSHVTSSPEGYRIMGFRPDETPVTTAEIYARIHPDDRPMAERARERALLDPDYKYDIEFRLIRPDGEVRWLHSVAEVRRDATGRVVKMLGLVQDVTERRRAEENVRRLAYYDTVTGLPNMNRFENEVDDRLVPLRRGAGRGRGPARLACLIVDLVRFRDVNYALTHLYGDVLLALVADRLAAVVGQAGVVARCDARFPIVLDGADEDEARRWAQHIHRALEAPFAVAGISYEIGARVGIALAPLQGLDFHTLLRKADIALYQAAHLGRNVAVYAAEDDPHTPDRLSLIGDFRAAIEAGQIQLFCQPKVTMVGREIVGAEALVRWVHPEKGCIGPETFMPLIESTDLIHVLTQHMLASAVAQSEAWRAQGVRLPIAVNLSARDIAALSLSEHLRELLERHGSCAGLIGLEMTESSLMQNPAESIAELERLSAMGFRLYIDDFGTGYSSLSYLSRLPVDVIKIDHGFTMQMIEDRRAASIVKSTVHLAHDLGMSVVAEGVSNARIWDALQALGCDEAQGYFVAAPMPAALLLDWARASPYRLQDEPVCA</sequence>
<dbReference type="SUPFAM" id="SSF55785">
    <property type="entry name" value="PYP-like sensor domain (PAS domain)"/>
    <property type="match status" value="2"/>
</dbReference>
<dbReference type="Gene3D" id="3.20.20.450">
    <property type="entry name" value="EAL domain"/>
    <property type="match status" value="1"/>
</dbReference>
<dbReference type="EMBL" id="WSES01000009">
    <property type="protein sequence ID" value="MVW63657.1"/>
    <property type="molecule type" value="Genomic_DNA"/>
</dbReference>
<keyword evidence="7" id="KW-0547">Nucleotide-binding</keyword>
<evidence type="ECO:0000256" key="3">
    <source>
        <dbReference type="ARBA" id="ARBA00022519"/>
    </source>
</evidence>
<evidence type="ECO:0000313" key="13">
    <source>
        <dbReference type="EMBL" id="MVW63657.1"/>
    </source>
</evidence>
<dbReference type="Gene3D" id="2.10.70.100">
    <property type="match status" value="1"/>
</dbReference>
<dbReference type="GO" id="GO:0016740">
    <property type="term" value="F:transferase activity"/>
    <property type="evidence" value="ECO:0007669"/>
    <property type="project" value="UniProtKB-KW"/>
</dbReference>
<dbReference type="PROSITE" id="PS50113">
    <property type="entry name" value="PAC"/>
    <property type="match status" value="1"/>
</dbReference>
<dbReference type="AlphaFoldDB" id="A0A7X3G6M1"/>
<dbReference type="InterPro" id="IPR052155">
    <property type="entry name" value="Biofilm_reg_signaling"/>
</dbReference>
<dbReference type="InterPro" id="IPR013655">
    <property type="entry name" value="PAS_fold_3"/>
</dbReference>
<dbReference type="InterPro" id="IPR001633">
    <property type="entry name" value="EAL_dom"/>
</dbReference>
<dbReference type="NCBIfam" id="TIGR00229">
    <property type="entry name" value="sensory_box"/>
    <property type="match status" value="2"/>
</dbReference>
<evidence type="ECO:0000256" key="9">
    <source>
        <dbReference type="ARBA" id="ARBA00023136"/>
    </source>
</evidence>